<feature type="region of interest" description="Disordered" evidence="1">
    <location>
        <begin position="532"/>
        <end position="551"/>
    </location>
</feature>
<dbReference type="AlphaFoldDB" id="A0A812C6J4"/>
<gene>
    <name evidence="2" type="ORF">SPHA_29324</name>
</gene>
<comment type="caution">
    <text evidence="2">The sequence shown here is derived from an EMBL/GenBank/DDBJ whole genome shotgun (WGS) entry which is preliminary data.</text>
</comment>
<organism evidence="2 3">
    <name type="scientific">Acanthosepion pharaonis</name>
    <name type="common">Pharaoh cuttlefish</name>
    <name type="synonym">Sepia pharaonis</name>
    <dbReference type="NCBI Taxonomy" id="158019"/>
    <lineage>
        <taxon>Eukaryota</taxon>
        <taxon>Metazoa</taxon>
        <taxon>Spiralia</taxon>
        <taxon>Lophotrochozoa</taxon>
        <taxon>Mollusca</taxon>
        <taxon>Cephalopoda</taxon>
        <taxon>Coleoidea</taxon>
        <taxon>Decapodiformes</taxon>
        <taxon>Sepiida</taxon>
        <taxon>Sepiina</taxon>
        <taxon>Sepiidae</taxon>
        <taxon>Acanthosepion</taxon>
    </lineage>
</organism>
<dbReference type="OrthoDB" id="10342604at2759"/>
<reference evidence="2" key="1">
    <citation type="submission" date="2021-01" db="EMBL/GenBank/DDBJ databases">
        <authorList>
            <person name="Li R."/>
            <person name="Bekaert M."/>
        </authorList>
    </citation>
    <scope>NUCLEOTIDE SEQUENCE</scope>
    <source>
        <strain evidence="2">Farmed</strain>
    </source>
</reference>
<name>A0A812C6J4_ACAPH</name>
<evidence type="ECO:0000256" key="1">
    <source>
        <dbReference type="SAM" id="MobiDB-lite"/>
    </source>
</evidence>
<dbReference type="EMBL" id="CAHIKZ030001167">
    <property type="protein sequence ID" value="CAE1255079.1"/>
    <property type="molecule type" value="Genomic_DNA"/>
</dbReference>
<accession>A0A812C6J4</accession>
<dbReference type="Proteomes" id="UP000597762">
    <property type="component" value="Unassembled WGS sequence"/>
</dbReference>
<feature type="region of interest" description="Disordered" evidence="1">
    <location>
        <begin position="187"/>
        <end position="210"/>
    </location>
</feature>
<keyword evidence="3" id="KW-1185">Reference proteome</keyword>
<feature type="compositionally biased region" description="Polar residues" evidence="1">
    <location>
        <begin position="187"/>
        <end position="199"/>
    </location>
</feature>
<evidence type="ECO:0000313" key="3">
    <source>
        <dbReference type="Proteomes" id="UP000597762"/>
    </source>
</evidence>
<proteinExistence type="predicted"/>
<feature type="region of interest" description="Disordered" evidence="1">
    <location>
        <begin position="1"/>
        <end position="28"/>
    </location>
</feature>
<protein>
    <submittedName>
        <fullName evidence="2">Uncharacterized protein</fullName>
    </submittedName>
</protein>
<evidence type="ECO:0000313" key="2">
    <source>
        <dbReference type="EMBL" id="CAE1255079.1"/>
    </source>
</evidence>
<sequence>MAFTAAKDSGRAMLMEYTPPTPPLTPKKNQLLKPAISWQSPLIESTRNHLEERLVKNEEFSAKSMQSKSKETASADSIVPKKFAAAPPTILLPPVHLLSSEVSDSETTMVDEENPMRTFKLQDPPKGKVKAVSKKCSSRDESDLVFKSSEPASPSRAKCQTSITQYMFPASHQPSSGQYKSKIISSPHHSYKTTQSPCTPSKRARNNDSTDDETLFVFPSVPRNNTVRIPTSPLASPSPNWKKYRKRSMDGHFFSDTEVADDFLELNMSSSPLVQFDPMFYGRGRSSDEATDVSPRLEKTIDYRNMTHFHENSQMEKDNSVSSRYERLSCEEASPHKNCSLHKLCNSSPVCHQELSSPACGFCHYESVSVDQDPNFVPYPTTPVKREEVDGESYFEAVSCSMKNKTKNGPGIIHDKVCEEHCQQNMHYNWARPFKHSISELVPSEFNHKPECALPESFPFVSTFKSAYDEQGIYRRDESCCAWPTKDDDRPGKILCRRVSNKESIREREYLHDERYWIYMKNCTKDYAASHTMSSHSEENPTSSIRTSTSCNVHPDSPLFSQSSRIVSQHPSTSPTHIARSPVPMKLTSPTLKSRFSVSPSSKLQQFHLSKSPISEKYLESSPNSSAFIEHCAAESSSLTRRKSPVQSPSGSNMKTFIFPSKHCPRSHASTLNAPWSSTCLNPSFHSRYQYRTSPSSSKWQDEEHGIPNGLTRRRLFCKSDASQDSIISSKEEETKKILHCCHCADQSHLLGYSGADSMLTLEKTVNRFIPGHCDEAREPCECYERARPHQSYKKCLCLQNHQISDDLE</sequence>